<keyword evidence="7" id="KW-0285">Flavoprotein</keyword>
<reference evidence="16 17" key="1">
    <citation type="submission" date="2019-02" db="EMBL/GenBank/DDBJ databases">
        <title>Deep-cultivation of Planctomycetes and their phenomic and genomic characterization uncovers novel biology.</title>
        <authorList>
            <person name="Wiegand S."/>
            <person name="Jogler M."/>
            <person name="Boedeker C."/>
            <person name="Pinto D."/>
            <person name="Vollmers J."/>
            <person name="Rivas-Marin E."/>
            <person name="Kohn T."/>
            <person name="Peeters S.H."/>
            <person name="Heuer A."/>
            <person name="Rast P."/>
            <person name="Oberbeckmann S."/>
            <person name="Bunk B."/>
            <person name="Jeske O."/>
            <person name="Meyerdierks A."/>
            <person name="Storesund J.E."/>
            <person name="Kallscheuer N."/>
            <person name="Luecker S."/>
            <person name="Lage O.M."/>
            <person name="Pohl T."/>
            <person name="Merkel B.J."/>
            <person name="Hornburger P."/>
            <person name="Mueller R.-W."/>
            <person name="Bruemmer F."/>
            <person name="Labrenz M."/>
            <person name="Spormann A.M."/>
            <person name="Op den Camp H."/>
            <person name="Overmann J."/>
            <person name="Amann R."/>
            <person name="Jetten M.S.M."/>
            <person name="Mascher T."/>
            <person name="Medema M.H."/>
            <person name="Devos D.P."/>
            <person name="Kaster A.-K."/>
            <person name="Ovreas L."/>
            <person name="Rohde M."/>
            <person name="Galperin M.Y."/>
            <person name="Jogler C."/>
        </authorList>
    </citation>
    <scope>NUCLEOTIDE SEQUENCE [LARGE SCALE GENOMIC DNA]</scope>
    <source>
        <strain evidence="16 17">ETA_A1</strain>
    </source>
</reference>
<evidence type="ECO:0000313" key="16">
    <source>
        <dbReference type="EMBL" id="QDU22029.1"/>
    </source>
</evidence>
<sequence length="478" mass="49820">MKKRLVIIGNGMAAGRLLDELLRRGAPERFDIAVFGDEPHGCYNRILLGRVLGGGSADDITLKTTAWYAEKGIDFHVGVRVCRLDTTARVIHAAGGKTYQFDVAVFATGSRAVVPPIENLLGPDGAPKAGAFVYRTVADCERIRAEAKPASSAVVLGGGLLGLEAAKGLCDLGLHVTVAHRADTLMNLQVDRTGGMFLRQAVEQAGVFVRTGAEAAAVRGTDRITGVALKSGEILPADILVLACGVRPRVDAAEASNVPVKTGIVVNDLLATAVPGVFAVGECAEHAGKVYGVVPPIWEQCGVLADILTGANPMARYRGSKLYTRLKVAGVEVASMGAVDATNDSDEVIQVIEDRRGIYRKLVIRDGKLAGAVVVGESDSAPALARWFDRADPLPPNRLDVFCSPDVSAAAGDPEICNCHHVTESAIVGAVRDGCTSLPQLSAATRAGTGCGTCRGALARLILKNSPKAVVNGTAAHA</sequence>
<feature type="domain" description="NADH-rubredoxin oxidoreductase C-terminal" evidence="15">
    <location>
        <begin position="324"/>
        <end position="384"/>
    </location>
</feature>
<organism evidence="16 17">
    <name type="scientific">Urbifossiella limnaea</name>
    <dbReference type="NCBI Taxonomy" id="2528023"/>
    <lineage>
        <taxon>Bacteria</taxon>
        <taxon>Pseudomonadati</taxon>
        <taxon>Planctomycetota</taxon>
        <taxon>Planctomycetia</taxon>
        <taxon>Gemmatales</taxon>
        <taxon>Gemmataceae</taxon>
        <taxon>Urbifossiella</taxon>
    </lineage>
</organism>
<feature type="domain" description="FAD/NAD(P)-binding" evidence="14">
    <location>
        <begin position="4"/>
        <end position="285"/>
    </location>
</feature>
<comment type="cofactor">
    <cofactor evidence="3">
        <name>FAD</name>
        <dbReference type="ChEBI" id="CHEBI:57692"/>
    </cofactor>
</comment>
<dbReference type="Pfam" id="PF18267">
    <property type="entry name" value="Rubredoxin_C"/>
    <property type="match status" value="1"/>
</dbReference>
<dbReference type="RefSeq" id="WP_145241419.1">
    <property type="nucleotide sequence ID" value="NZ_CP036273.1"/>
</dbReference>
<keyword evidence="10 16" id="KW-0560">Oxidoreductase</keyword>
<keyword evidence="11" id="KW-0408">Iron</keyword>
<dbReference type="GO" id="GO:0046872">
    <property type="term" value="F:metal ion binding"/>
    <property type="evidence" value="ECO:0007669"/>
    <property type="project" value="UniProtKB-KW"/>
</dbReference>
<comment type="cofactor">
    <cofactor evidence="1">
        <name>siroheme</name>
        <dbReference type="ChEBI" id="CHEBI:60052"/>
    </cofactor>
</comment>
<dbReference type="InterPro" id="IPR041575">
    <property type="entry name" value="Rubredoxin_C"/>
</dbReference>
<dbReference type="GO" id="GO:0008942">
    <property type="term" value="F:nitrite reductase [NAD(P)H] activity"/>
    <property type="evidence" value="ECO:0007669"/>
    <property type="project" value="UniProtKB-EC"/>
</dbReference>
<evidence type="ECO:0000259" key="13">
    <source>
        <dbReference type="Pfam" id="PF04324"/>
    </source>
</evidence>
<proteinExistence type="inferred from homology"/>
<evidence type="ECO:0000256" key="3">
    <source>
        <dbReference type="ARBA" id="ARBA00001974"/>
    </source>
</evidence>
<dbReference type="Gene3D" id="1.10.10.1100">
    <property type="entry name" value="BFD-like [2Fe-2S]-binding domain"/>
    <property type="match status" value="1"/>
</dbReference>
<gene>
    <name evidence="16" type="primary">nasD_2</name>
    <name evidence="16" type="ORF">ETAA1_40040</name>
</gene>
<dbReference type="Pfam" id="PF07992">
    <property type="entry name" value="Pyr_redox_2"/>
    <property type="match status" value="1"/>
</dbReference>
<dbReference type="InterPro" id="IPR007419">
    <property type="entry name" value="BFD-like_2Fe2S-bd_dom"/>
</dbReference>
<evidence type="ECO:0000256" key="6">
    <source>
        <dbReference type="ARBA" id="ARBA00022617"/>
    </source>
</evidence>
<dbReference type="InterPro" id="IPR023753">
    <property type="entry name" value="FAD/NAD-binding_dom"/>
</dbReference>
<evidence type="ECO:0000313" key="17">
    <source>
        <dbReference type="Proteomes" id="UP000319576"/>
    </source>
</evidence>
<evidence type="ECO:0000256" key="4">
    <source>
        <dbReference type="ARBA" id="ARBA00005096"/>
    </source>
</evidence>
<dbReference type="PRINTS" id="PR00368">
    <property type="entry name" value="FADPNR"/>
</dbReference>
<evidence type="ECO:0000256" key="1">
    <source>
        <dbReference type="ARBA" id="ARBA00001929"/>
    </source>
</evidence>
<keyword evidence="9" id="KW-0274">FAD</keyword>
<dbReference type="InterPro" id="IPR041854">
    <property type="entry name" value="BFD-like_2Fe2S-bd_dom_sf"/>
</dbReference>
<evidence type="ECO:0000256" key="9">
    <source>
        <dbReference type="ARBA" id="ARBA00022827"/>
    </source>
</evidence>
<feature type="domain" description="BFD-like [2Fe-2S]-binding" evidence="13">
    <location>
        <begin position="416"/>
        <end position="462"/>
    </location>
</feature>
<dbReference type="SUPFAM" id="SSF51905">
    <property type="entry name" value="FAD/NAD(P)-binding domain"/>
    <property type="match status" value="2"/>
</dbReference>
<comment type="cofactor">
    <cofactor evidence="2">
        <name>[4Fe-4S] cluster</name>
        <dbReference type="ChEBI" id="CHEBI:49883"/>
    </cofactor>
</comment>
<dbReference type="InterPro" id="IPR016156">
    <property type="entry name" value="FAD/NAD-linked_Rdtase_dimer_sf"/>
</dbReference>
<dbReference type="AlphaFoldDB" id="A0A517XWZ6"/>
<dbReference type="Gene3D" id="3.30.390.30">
    <property type="match status" value="1"/>
</dbReference>
<dbReference type="InterPro" id="IPR036188">
    <property type="entry name" value="FAD/NAD-bd_sf"/>
</dbReference>
<dbReference type="EC" id="1.7.1.4" evidence="16"/>
<evidence type="ECO:0000256" key="2">
    <source>
        <dbReference type="ARBA" id="ARBA00001966"/>
    </source>
</evidence>
<comment type="pathway">
    <text evidence="4">Nitrogen metabolism; nitrate reduction (assimilation).</text>
</comment>
<dbReference type="PRINTS" id="PR00411">
    <property type="entry name" value="PNDRDTASEI"/>
</dbReference>
<dbReference type="InterPro" id="IPR052034">
    <property type="entry name" value="NasD-like"/>
</dbReference>
<dbReference type="Gene3D" id="3.50.50.60">
    <property type="entry name" value="FAD/NAD(P)-binding domain"/>
    <property type="match status" value="2"/>
</dbReference>
<dbReference type="EMBL" id="CP036273">
    <property type="protein sequence ID" value="QDU22029.1"/>
    <property type="molecule type" value="Genomic_DNA"/>
</dbReference>
<dbReference type="GO" id="GO:0051536">
    <property type="term" value="F:iron-sulfur cluster binding"/>
    <property type="evidence" value="ECO:0007669"/>
    <property type="project" value="UniProtKB-KW"/>
</dbReference>
<keyword evidence="6" id="KW-0349">Heme</keyword>
<name>A0A517XWZ6_9BACT</name>
<dbReference type="Proteomes" id="UP000319576">
    <property type="component" value="Chromosome"/>
</dbReference>
<evidence type="ECO:0000259" key="14">
    <source>
        <dbReference type="Pfam" id="PF07992"/>
    </source>
</evidence>
<evidence type="ECO:0000256" key="5">
    <source>
        <dbReference type="ARBA" id="ARBA00010429"/>
    </source>
</evidence>
<dbReference type="KEGG" id="uli:ETAA1_40040"/>
<keyword evidence="12" id="KW-0411">Iron-sulfur</keyword>
<dbReference type="PANTHER" id="PTHR43809:SF1">
    <property type="entry name" value="NITRITE REDUCTASE (NADH) LARGE SUBUNIT"/>
    <property type="match status" value="1"/>
</dbReference>
<protein>
    <submittedName>
        <fullName evidence="16">Nitrite reductase [NAD(P)H]</fullName>
        <ecNumber evidence="16">1.7.1.4</ecNumber>
    </submittedName>
</protein>
<evidence type="ECO:0000256" key="10">
    <source>
        <dbReference type="ARBA" id="ARBA00023002"/>
    </source>
</evidence>
<evidence type="ECO:0000256" key="11">
    <source>
        <dbReference type="ARBA" id="ARBA00023004"/>
    </source>
</evidence>
<dbReference type="PANTHER" id="PTHR43809">
    <property type="entry name" value="NITRITE REDUCTASE (NADH) LARGE SUBUNIT"/>
    <property type="match status" value="1"/>
</dbReference>
<evidence type="ECO:0000256" key="8">
    <source>
        <dbReference type="ARBA" id="ARBA00022723"/>
    </source>
</evidence>
<keyword evidence="8" id="KW-0479">Metal-binding</keyword>
<accession>A0A517XWZ6</accession>
<evidence type="ECO:0000259" key="15">
    <source>
        <dbReference type="Pfam" id="PF18267"/>
    </source>
</evidence>
<dbReference type="OrthoDB" id="9792592at2"/>
<evidence type="ECO:0000256" key="7">
    <source>
        <dbReference type="ARBA" id="ARBA00022630"/>
    </source>
</evidence>
<keyword evidence="17" id="KW-1185">Reference proteome</keyword>
<dbReference type="Pfam" id="PF04324">
    <property type="entry name" value="Fer2_BFD"/>
    <property type="match status" value="1"/>
</dbReference>
<evidence type="ECO:0000256" key="12">
    <source>
        <dbReference type="ARBA" id="ARBA00023014"/>
    </source>
</evidence>
<comment type="similarity">
    <text evidence="5">Belongs to the nitrite and sulfite reductase 4Fe-4S domain family.</text>
</comment>